<dbReference type="InterPro" id="IPR000943">
    <property type="entry name" value="RNA_pol_sigma70"/>
</dbReference>
<dbReference type="InterPro" id="IPR042189">
    <property type="entry name" value="RNA_pol_sigma_70_r1_1_sf"/>
</dbReference>
<evidence type="ECO:0000256" key="2">
    <source>
        <dbReference type="ARBA" id="ARBA00023082"/>
    </source>
</evidence>
<gene>
    <name evidence="5 10" type="primary">rpoD</name>
    <name evidence="10" type="ORF">GCM10010964_02740</name>
</gene>
<keyword evidence="6" id="KW-0175">Coiled coil</keyword>
<dbReference type="HAMAP" id="MF_00963">
    <property type="entry name" value="Sigma70_RpoD_SigA"/>
    <property type="match status" value="1"/>
</dbReference>
<protein>
    <recommendedName>
        <fullName evidence="5">RNA polymerase sigma factor RpoD</fullName>
    </recommendedName>
    <alternativeName>
        <fullName evidence="5">Sigma-70</fullName>
    </alternativeName>
</protein>
<keyword evidence="4 5" id="KW-0804">Transcription</keyword>
<dbReference type="Pfam" id="PF04542">
    <property type="entry name" value="Sigma70_r2"/>
    <property type="match status" value="1"/>
</dbReference>
<feature type="domain" description="RNA polymerase sigma-70" evidence="9">
    <location>
        <begin position="650"/>
        <end position="676"/>
    </location>
</feature>
<comment type="caution">
    <text evidence="10">The sequence shown here is derived from an EMBL/GenBank/DDBJ whole genome shotgun (WGS) entry which is preliminary data.</text>
</comment>
<dbReference type="InterPro" id="IPR028630">
    <property type="entry name" value="Sigma70_RpoD"/>
</dbReference>
<comment type="subcellular location">
    <subcellularLocation>
        <location evidence="5">Cytoplasm</location>
    </subcellularLocation>
</comment>
<dbReference type="InterPro" id="IPR013325">
    <property type="entry name" value="RNA_pol_sigma_r2"/>
</dbReference>
<keyword evidence="5" id="KW-0963">Cytoplasm</keyword>
<dbReference type="SUPFAM" id="SSF88946">
    <property type="entry name" value="Sigma2 domain of RNA polymerase sigma factors"/>
    <property type="match status" value="1"/>
</dbReference>
<dbReference type="Gene3D" id="1.10.220.120">
    <property type="entry name" value="Sigma-70 factor, region 1.1"/>
    <property type="match status" value="1"/>
</dbReference>
<evidence type="ECO:0000256" key="6">
    <source>
        <dbReference type="SAM" id="Coils"/>
    </source>
</evidence>
<dbReference type="AlphaFoldDB" id="A0A8J2Z7S9"/>
<proteinExistence type="inferred from homology"/>
<dbReference type="GO" id="GO:0016987">
    <property type="term" value="F:sigma factor activity"/>
    <property type="evidence" value="ECO:0007669"/>
    <property type="project" value="UniProtKB-UniRule"/>
</dbReference>
<dbReference type="InterPro" id="IPR007127">
    <property type="entry name" value="RNA_pol_sigma_70_r1_1"/>
</dbReference>
<dbReference type="Pfam" id="PF04539">
    <property type="entry name" value="Sigma70_r3"/>
    <property type="match status" value="1"/>
</dbReference>
<dbReference type="Pfam" id="PF04545">
    <property type="entry name" value="Sigma70_r4"/>
    <property type="match status" value="1"/>
</dbReference>
<feature type="region of interest" description="Disordered" evidence="7">
    <location>
        <begin position="1"/>
        <end position="38"/>
    </location>
</feature>
<dbReference type="Gene3D" id="1.10.10.10">
    <property type="entry name" value="Winged helix-like DNA-binding domain superfamily/Winged helix DNA-binding domain"/>
    <property type="match status" value="2"/>
</dbReference>
<feature type="domain" description="RNA polymerase sigma-70" evidence="8">
    <location>
        <begin position="481"/>
        <end position="494"/>
    </location>
</feature>
<feature type="region of interest" description="Sigma-70 factor domain-4" evidence="5">
    <location>
        <begin position="625"/>
        <end position="678"/>
    </location>
</feature>
<dbReference type="GO" id="GO:0005737">
    <property type="term" value="C:cytoplasm"/>
    <property type="evidence" value="ECO:0007669"/>
    <property type="project" value="UniProtKB-SubCell"/>
</dbReference>
<dbReference type="InterPro" id="IPR007630">
    <property type="entry name" value="RNA_pol_sigma70_r4"/>
</dbReference>
<feature type="DNA-binding region" description="H-T-H motif" evidence="5">
    <location>
        <begin position="651"/>
        <end position="670"/>
    </location>
</feature>
<dbReference type="InterPro" id="IPR050239">
    <property type="entry name" value="Sigma-70_RNA_pol_init_factors"/>
</dbReference>
<evidence type="ECO:0000256" key="3">
    <source>
        <dbReference type="ARBA" id="ARBA00023125"/>
    </source>
</evidence>
<keyword evidence="2 5" id="KW-0731">Sigma factor</keyword>
<dbReference type="GO" id="GO:0003677">
    <property type="term" value="F:DNA binding"/>
    <property type="evidence" value="ECO:0007669"/>
    <property type="project" value="UniProtKB-UniRule"/>
</dbReference>
<dbReference type="PROSITE" id="PS00716">
    <property type="entry name" value="SIGMA70_2"/>
    <property type="match status" value="1"/>
</dbReference>
<evidence type="ECO:0000256" key="1">
    <source>
        <dbReference type="ARBA" id="ARBA00023015"/>
    </source>
</evidence>
<comment type="similarity">
    <text evidence="5">Belongs to the sigma-70 factor family. RpoD/SigA subfamily.</text>
</comment>
<evidence type="ECO:0000259" key="9">
    <source>
        <dbReference type="PROSITE" id="PS00716"/>
    </source>
</evidence>
<dbReference type="NCBIfam" id="TIGR02937">
    <property type="entry name" value="sigma70-ECF"/>
    <property type="match status" value="1"/>
</dbReference>
<feature type="coiled-coil region" evidence="6">
    <location>
        <begin position="408"/>
        <end position="463"/>
    </location>
</feature>
<dbReference type="NCBIfam" id="NF004208">
    <property type="entry name" value="PRK05658.1"/>
    <property type="match status" value="1"/>
</dbReference>
<keyword evidence="3 5" id="KW-0238">DNA-binding</keyword>
<dbReference type="InterPro" id="IPR007627">
    <property type="entry name" value="RNA_pol_sigma70_r2"/>
</dbReference>
<feature type="region of interest" description="Sigma-70 factor domain-2" evidence="5">
    <location>
        <begin position="457"/>
        <end position="527"/>
    </location>
</feature>
<keyword evidence="11" id="KW-1185">Reference proteome</keyword>
<keyword evidence="1 5" id="KW-0805">Transcription regulation</keyword>
<feature type="region of interest" description="Disordered" evidence="7">
    <location>
        <begin position="128"/>
        <end position="183"/>
    </location>
</feature>
<dbReference type="InterPro" id="IPR007624">
    <property type="entry name" value="RNA_pol_sigma70_r3"/>
</dbReference>
<dbReference type="Proteomes" id="UP000597507">
    <property type="component" value="Unassembled WGS sequence"/>
</dbReference>
<evidence type="ECO:0000256" key="4">
    <source>
        <dbReference type="ARBA" id="ARBA00023163"/>
    </source>
</evidence>
<name>A0A8J2Z7S9_9PROT</name>
<dbReference type="PANTHER" id="PTHR30603:SF60">
    <property type="entry name" value="RNA POLYMERASE SIGMA FACTOR RPOD"/>
    <property type="match status" value="1"/>
</dbReference>
<dbReference type="PRINTS" id="PR00046">
    <property type="entry name" value="SIGMA70FCT"/>
</dbReference>
<feature type="region of interest" description="Sigma-70 factor domain-3" evidence="5">
    <location>
        <begin position="536"/>
        <end position="612"/>
    </location>
</feature>
<dbReference type="PROSITE" id="PS00715">
    <property type="entry name" value="SIGMA70_1"/>
    <property type="match status" value="1"/>
</dbReference>
<dbReference type="GO" id="GO:0006352">
    <property type="term" value="P:DNA-templated transcription initiation"/>
    <property type="evidence" value="ECO:0007669"/>
    <property type="project" value="UniProtKB-UniRule"/>
</dbReference>
<dbReference type="CDD" id="cd06171">
    <property type="entry name" value="Sigma70_r4"/>
    <property type="match status" value="1"/>
</dbReference>
<dbReference type="Pfam" id="PF00140">
    <property type="entry name" value="Sigma70_r1_2"/>
    <property type="match status" value="1"/>
</dbReference>
<evidence type="ECO:0000256" key="7">
    <source>
        <dbReference type="SAM" id="MobiDB-lite"/>
    </source>
</evidence>
<comment type="function">
    <text evidence="5">Sigma factors are initiation factors that promote the attachment of RNA polymerase to specific initiation sites and are then released. This sigma factor is the primary sigma factor during exponential growth.</text>
</comment>
<dbReference type="SUPFAM" id="SSF88659">
    <property type="entry name" value="Sigma3 and sigma4 domains of RNA polymerase sigma factors"/>
    <property type="match status" value="2"/>
</dbReference>
<feature type="compositionally biased region" description="Low complexity" evidence="7">
    <location>
        <begin position="150"/>
        <end position="176"/>
    </location>
</feature>
<dbReference type="EMBL" id="BMKS01000001">
    <property type="protein sequence ID" value="GGG17968.1"/>
    <property type="molecule type" value="Genomic_DNA"/>
</dbReference>
<evidence type="ECO:0000259" key="8">
    <source>
        <dbReference type="PROSITE" id="PS00715"/>
    </source>
</evidence>
<dbReference type="InterPro" id="IPR036388">
    <property type="entry name" value="WH-like_DNA-bd_sf"/>
</dbReference>
<dbReference type="Pfam" id="PF03979">
    <property type="entry name" value="Sigma70_r1_1"/>
    <property type="match status" value="1"/>
</dbReference>
<dbReference type="InterPro" id="IPR014284">
    <property type="entry name" value="RNA_pol_sigma-70_dom"/>
</dbReference>
<reference evidence="10 11" key="1">
    <citation type="journal article" date="2014" name="Int. J. Syst. Evol. Microbiol.">
        <title>Complete genome sequence of Corynebacterium casei LMG S-19264T (=DSM 44701T), isolated from a smear-ripened cheese.</title>
        <authorList>
            <consortium name="US DOE Joint Genome Institute (JGI-PGF)"/>
            <person name="Walter F."/>
            <person name="Albersmeier A."/>
            <person name="Kalinowski J."/>
            <person name="Ruckert C."/>
        </authorList>
    </citation>
    <scope>NUCLEOTIDE SEQUENCE [LARGE SCALE GENOMIC DNA]</scope>
    <source>
        <strain evidence="10 11">CGMCC 1.16330</strain>
    </source>
</reference>
<sequence length="691" mass="74469">MPPAQGKPMGPARGGGKLLPRADRVIGPGTDHTRPGRSMSVMDGMFPGRSVAEQAEVEAGAAALGLPVATVETLLALGRERGQLTRDEIDTVLAPERIGAAEVEELIALLGEMGIDVVEAADGAGEDAAFGQDLARPPATRTAEDGAERGAGNARGADAGAEAAAAEPSEAEPGPGRSDDPVRMFLREMGGTPLLSREEEIAVAQRIEAGRDAMLAALSTSPTTFTALSAWRDAVAAGRLLLRDLIELESSAVAGGNGEEEEIPVALPPTAEEEPGEDGAATAPLASLTQEQRLRPEVLAAFDAVLEERARLSEGLEPGQALPQADAVALAGKIAALRLRPNRVEELLVRVREAHRRLTALDGRALRLAQGVGIAREEFLRLWDGGEAGLRRVQRAASGKARADEEAAAALRQGLAAIRAELRQLEAEIGLAVPVLRQVHAAAVRGEREMRKAKEELTRANLRLVVHLAKRFRNRGLMFGDLIQEGSIGLMRAVDKFDWRRGFKFATYATWWIRQSITRAIADQARTIRVPVHMTETAAQVARTGRRLAQETGREPTPEELAQRLGMPEEKVRTVLRLAREPVSLEAPIGEEEDGRLGDLIEDRNAVMPFDAAARAGLREAAARMLAGLTPREERILRMRFGIGMNTDHTLEEVGRTFNVTRERIRQIEAKALKKLERSRGGQALRSFLEG</sequence>
<comment type="subunit">
    <text evidence="5">Interacts transiently with the RNA polymerase catalytic core.</text>
</comment>
<dbReference type="Pfam" id="PF04546">
    <property type="entry name" value="Sigma70_ner"/>
    <property type="match status" value="1"/>
</dbReference>
<organism evidence="10 11">
    <name type="scientific">Caldovatus sediminis</name>
    <dbReference type="NCBI Taxonomy" id="2041189"/>
    <lineage>
        <taxon>Bacteria</taxon>
        <taxon>Pseudomonadati</taxon>
        <taxon>Pseudomonadota</taxon>
        <taxon>Alphaproteobacteria</taxon>
        <taxon>Acetobacterales</taxon>
        <taxon>Roseomonadaceae</taxon>
        <taxon>Caldovatus</taxon>
    </lineage>
</organism>
<evidence type="ECO:0000313" key="10">
    <source>
        <dbReference type="EMBL" id="GGG17968.1"/>
    </source>
</evidence>
<accession>A0A8J2Z7S9</accession>
<dbReference type="InterPro" id="IPR007631">
    <property type="entry name" value="RNA_pol_sigma_70_non-ess"/>
</dbReference>
<evidence type="ECO:0000313" key="11">
    <source>
        <dbReference type="Proteomes" id="UP000597507"/>
    </source>
</evidence>
<evidence type="ECO:0000256" key="5">
    <source>
        <dbReference type="HAMAP-Rule" id="MF_00963"/>
    </source>
</evidence>
<dbReference type="InterPro" id="IPR009042">
    <property type="entry name" value="RNA_pol_sigma70_r1_2"/>
</dbReference>
<dbReference type="PANTHER" id="PTHR30603">
    <property type="entry name" value="RNA POLYMERASE SIGMA FACTOR RPO"/>
    <property type="match status" value="1"/>
</dbReference>
<feature type="short sequence motif" description="Interaction with polymerase core subunit RpoC" evidence="5">
    <location>
        <begin position="481"/>
        <end position="484"/>
    </location>
</feature>
<dbReference type="InterPro" id="IPR013324">
    <property type="entry name" value="RNA_pol_sigma_r3/r4-like"/>
</dbReference>
<dbReference type="Gene3D" id="1.10.601.10">
    <property type="entry name" value="RNA Polymerase Primary Sigma Factor"/>
    <property type="match status" value="1"/>
</dbReference>